<comment type="caution">
    <text evidence="1">The sequence shown here is derived from an EMBL/GenBank/DDBJ whole genome shotgun (WGS) entry which is preliminary data.</text>
</comment>
<dbReference type="Proteomes" id="UP000708148">
    <property type="component" value="Unassembled WGS sequence"/>
</dbReference>
<evidence type="ECO:0000313" key="2">
    <source>
        <dbReference type="Proteomes" id="UP000708148"/>
    </source>
</evidence>
<dbReference type="Gene3D" id="3.50.50.60">
    <property type="entry name" value="FAD/NAD(P)-binding domain"/>
    <property type="match status" value="1"/>
</dbReference>
<dbReference type="OrthoDB" id="5046242at2759"/>
<name>A0A8S1J348_9CHLO</name>
<dbReference type="Gene3D" id="1.10.405.20">
    <property type="match status" value="1"/>
</dbReference>
<gene>
    <name evidence="1" type="ORF">OSTQU699_LOCUS6884</name>
</gene>
<evidence type="ECO:0000313" key="1">
    <source>
        <dbReference type="EMBL" id="CAD7701525.1"/>
    </source>
</evidence>
<protein>
    <recommendedName>
        <fullName evidence="3">Amine oxidase domain-containing protein</fullName>
    </recommendedName>
</protein>
<dbReference type="SUPFAM" id="SSF51905">
    <property type="entry name" value="FAD/NAD(P)-binding domain"/>
    <property type="match status" value="1"/>
</dbReference>
<evidence type="ECO:0008006" key="3">
    <source>
        <dbReference type="Google" id="ProtNLM"/>
    </source>
</evidence>
<dbReference type="InterPro" id="IPR036188">
    <property type="entry name" value="FAD/NAD-bd_sf"/>
</dbReference>
<sequence>MALPVHLTYNVAGCDEVSCDYALLVVACDPRELADVIKDHTGHETQVNEKLVSFTIRTTLHRAKRCPGSKFAVRLNPGALDSNDYSVYGWRDEVRARKYDVGERGEAEEKGGEAFVVAYQMMEEKLVGADREVVKAKIEEKLEEGLAKSWTHFEVERREAELLTDYFPHFELDDLRDGLPWAVLDNQGQRATLYVSSFTCFESVLQCKQYGDMLWEQDQVRAVMPGDKDAPIAVIGAGPSGLLFASQQLVRKGGYTNVTVFEKEGVFGGKTRTVDLTTEEGVVVPCELGTCYLSDAYDDDLTDLSDMYESGKLEPLGGPNMRSIAETPEAVGSDEEEHGVEFQEWVKRKNGGEDWKTDLEAQAKVFAALLKYKKIHKAVMGTKYCMPLKKPERRRRLFVDDDVYEDALCLRFMDFLCKHGMAALEAPFLYTYEVQGYGDIKRIPAYYGLAWITADLAEGIIRSRLPIIGDGESVFVYDKGWLRLWEKIVERHADAMKVVLNANVLSITRD</sequence>
<dbReference type="AlphaFoldDB" id="A0A8S1J348"/>
<proteinExistence type="predicted"/>
<reference evidence="1" key="1">
    <citation type="submission" date="2020-12" db="EMBL/GenBank/DDBJ databases">
        <authorList>
            <person name="Iha C."/>
        </authorList>
    </citation>
    <scope>NUCLEOTIDE SEQUENCE</scope>
</reference>
<keyword evidence="2" id="KW-1185">Reference proteome</keyword>
<accession>A0A8S1J348</accession>
<organism evidence="1 2">
    <name type="scientific">Ostreobium quekettii</name>
    <dbReference type="NCBI Taxonomy" id="121088"/>
    <lineage>
        <taxon>Eukaryota</taxon>
        <taxon>Viridiplantae</taxon>
        <taxon>Chlorophyta</taxon>
        <taxon>core chlorophytes</taxon>
        <taxon>Ulvophyceae</taxon>
        <taxon>TCBD clade</taxon>
        <taxon>Bryopsidales</taxon>
        <taxon>Ostreobineae</taxon>
        <taxon>Ostreobiaceae</taxon>
        <taxon>Ostreobium</taxon>
    </lineage>
</organism>
<dbReference type="Pfam" id="PF13450">
    <property type="entry name" value="NAD_binding_8"/>
    <property type="match status" value="1"/>
</dbReference>
<dbReference type="EMBL" id="CAJHUC010001560">
    <property type="protein sequence ID" value="CAD7701525.1"/>
    <property type="molecule type" value="Genomic_DNA"/>
</dbReference>